<dbReference type="InterPro" id="IPR027385">
    <property type="entry name" value="Beta-barrel_OMP"/>
</dbReference>
<feature type="chain" id="PRO_5005466335" description="Outer membrane protein beta-barrel domain-containing protein" evidence="3">
    <location>
        <begin position="23"/>
        <end position="216"/>
    </location>
</feature>
<dbReference type="Gene3D" id="2.40.160.20">
    <property type="match status" value="1"/>
</dbReference>
<name>A0A0K1PZV2_9BACT</name>
<evidence type="ECO:0000256" key="1">
    <source>
        <dbReference type="ARBA" id="ARBA00022729"/>
    </source>
</evidence>
<evidence type="ECO:0000259" key="4">
    <source>
        <dbReference type="Pfam" id="PF13505"/>
    </source>
</evidence>
<dbReference type="AlphaFoldDB" id="A0A0K1PZV2"/>
<feature type="domain" description="Outer membrane protein beta-barrel" evidence="4">
    <location>
        <begin position="15"/>
        <end position="214"/>
    </location>
</feature>
<dbReference type="EMBL" id="CP012333">
    <property type="protein sequence ID" value="AKU99022.1"/>
    <property type="molecule type" value="Genomic_DNA"/>
</dbReference>
<dbReference type="InterPro" id="IPR011250">
    <property type="entry name" value="OMP/PagP_B-barrel"/>
</dbReference>
<keyword evidence="6" id="KW-1185">Reference proteome</keyword>
<protein>
    <recommendedName>
        <fullName evidence="4">Outer membrane protein beta-barrel domain-containing protein</fullName>
    </recommendedName>
</protein>
<feature type="region of interest" description="Disordered" evidence="2">
    <location>
        <begin position="32"/>
        <end position="52"/>
    </location>
</feature>
<proteinExistence type="predicted"/>
<evidence type="ECO:0000313" key="6">
    <source>
        <dbReference type="Proteomes" id="UP000064967"/>
    </source>
</evidence>
<evidence type="ECO:0000256" key="2">
    <source>
        <dbReference type="SAM" id="MobiDB-lite"/>
    </source>
</evidence>
<reference evidence="5 6" key="1">
    <citation type="submission" date="2015-08" db="EMBL/GenBank/DDBJ databases">
        <authorList>
            <person name="Babu N.S."/>
            <person name="Beckwith C.J."/>
            <person name="Beseler K.G."/>
            <person name="Brison A."/>
            <person name="Carone J.V."/>
            <person name="Caskin T.P."/>
            <person name="Diamond M."/>
            <person name="Durham M.E."/>
            <person name="Foxe J.M."/>
            <person name="Go M."/>
            <person name="Henderson B.A."/>
            <person name="Jones I.B."/>
            <person name="McGettigan J.A."/>
            <person name="Micheletti S.J."/>
            <person name="Nasrallah M.E."/>
            <person name="Ortiz D."/>
            <person name="Piller C.R."/>
            <person name="Privatt S.R."/>
            <person name="Schneider S.L."/>
            <person name="Sharp S."/>
            <person name="Smith T.C."/>
            <person name="Stanton J.D."/>
            <person name="Ullery H.E."/>
            <person name="Wilson R.J."/>
            <person name="Serrano M.G."/>
            <person name="Buck G."/>
            <person name="Lee V."/>
            <person name="Wang Y."/>
            <person name="Carvalho R."/>
            <person name="Voegtly L."/>
            <person name="Shi R."/>
            <person name="Duckworth R."/>
            <person name="Johnson A."/>
            <person name="Loviza R."/>
            <person name="Walstead R."/>
            <person name="Shah Z."/>
            <person name="Kiflezghi M."/>
            <person name="Wade K."/>
            <person name="Ball S.L."/>
            <person name="Bradley K.W."/>
            <person name="Asai D.J."/>
            <person name="Bowman C.A."/>
            <person name="Russell D.A."/>
            <person name="Pope W.H."/>
            <person name="Jacobs-Sera D."/>
            <person name="Hendrix R.W."/>
            <person name="Hatfull G.F."/>
        </authorList>
    </citation>
    <scope>NUCLEOTIDE SEQUENCE [LARGE SCALE GENOMIC DNA]</scope>
    <source>
        <strain evidence="5 6">DSM 27648</strain>
    </source>
</reference>
<sequence>MRKIVTFALAFGSLLFASSAFAQGAPPAGAAPGVAANPTSADAPAKTDDGDDGKKIGLGGDLLFLIPTGDLADATGPQIGPLFRAGYRVIPALEVTGRIGYLFAFSKSVGQVDSSVTTVPIWAGARYFFMEPKAGLYAGAEVGLNIITGHVSGGGVSVSSDSQTRFGANIGAGYVISKELPIDIRAQLTMYNLLGKEDGEKTYLGVGLGAGYTFQL</sequence>
<dbReference type="Pfam" id="PF13505">
    <property type="entry name" value="OMP_b-brl"/>
    <property type="match status" value="1"/>
</dbReference>
<organism evidence="5 6">
    <name type="scientific">Labilithrix luteola</name>
    <dbReference type="NCBI Taxonomy" id="1391654"/>
    <lineage>
        <taxon>Bacteria</taxon>
        <taxon>Pseudomonadati</taxon>
        <taxon>Myxococcota</taxon>
        <taxon>Polyangia</taxon>
        <taxon>Polyangiales</taxon>
        <taxon>Labilitrichaceae</taxon>
        <taxon>Labilithrix</taxon>
    </lineage>
</organism>
<dbReference type="RefSeq" id="WP_169927865.1">
    <property type="nucleotide sequence ID" value="NZ_CP012333.1"/>
</dbReference>
<dbReference type="KEGG" id="llu:AKJ09_05686"/>
<evidence type="ECO:0000313" key="5">
    <source>
        <dbReference type="EMBL" id="AKU99022.1"/>
    </source>
</evidence>
<dbReference type="SUPFAM" id="SSF56925">
    <property type="entry name" value="OMPA-like"/>
    <property type="match status" value="1"/>
</dbReference>
<dbReference type="Proteomes" id="UP000064967">
    <property type="component" value="Chromosome"/>
</dbReference>
<gene>
    <name evidence="5" type="ORF">AKJ09_05686</name>
</gene>
<accession>A0A0K1PZV2</accession>
<evidence type="ECO:0000256" key="3">
    <source>
        <dbReference type="SAM" id="SignalP"/>
    </source>
</evidence>
<dbReference type="STRING" id="1391654.AKJ09_05686"/>
<feature type="signal peptide" evidence="3">
    <location>
        <begin position="1"/>
        <end position="22"/>
    </location>
</feature>
<keyword evidence="1 3" id="KW-0732">Signal</keyword>